<dbReference type="AlphaFoldDB" id="A0A101P773"/>
<dbReference type="RefSeq" id="WP_067122765.1">
    <property type="nucleotide sequence ID" value="NZ_JBFACD010000005.1"/>
</dbReference>
<evidence type="ECO:0000313" key="3">
    <source>
        <dbReference type="Proteomes" id="UP000053127"/>
    </source>
</evidence>
<dbReference type="STRING" id="67386.AQI95_15080"/>
<dbReference type="EMBL" id="LMWN01000018">
    <property type="protein sequence ID" value="KUN06214.1"/>
    <property type="molecule type" value="Genomic_DNA"/>
</dbReference>
<keyword evidence="3" id="KW-1185">Reference proteome</keyword>
<accession>A0A101P773</accession>
<evidence type="ECO:0000313" key="2">
    <source>
        <dbReference type="EMBL" id="KUN06214.1"/>
    </source>
</evidence>
<protein>
    <submittedName>
        <fullName evidence="2">Transcriptional regulator</fullName>
    </submittedName>
</protein>
<evidence type="ECO:0000256" key="1">
    <source>
        <dbReference type="SAM" id="MobiDB-lite"/>
    </source>
</evidence>
<proteinExistence type="predicted"/>
<dbReference type="Gene3D" id="1.20.910.10">
    <property type="entry name" value="Heme oxygenase-like"/>
    <property type="match status" value="1"/>
</dbReference>
<dbReference type="InterPro" id="IPR016084">
    <property type="entry name" value="Haem_Oase-like_multi-hlx"/>
</dbReference>
<reference evidence="2 3" key="1">
    <citation type="submission" date="2015-10" db="EMBL/GenBank/DDBJ databases">
        <title>Draft genome sequence of Streptomyces yokosukanensis DSM 40224, type strain for the species Streptomyces yokosukanensis.</title>
        <authorList>
            <person name="Ruckert C."/>
            <person name="Winkler A."/>
            <person name="Kalinowski J."/>
            <person name="Kampfer P."/>
            <person name="Glaeser S."/>
        </authorList>
    </citation>
    <scope>NUCLEOTIDE SEQUENCE [LARGE SCALE GENOMIC DNA]</scope>
    <source>
        <strain evidence="2 3">DSM 40224</strain>
    </source>
</reference>
<dbReference type="SUPFAM" id="SSF48613">
    <property type="entry name" value="Heme oxygenase-like"/>
    <property type="match status" value="1"/>
</dbReference>
<name>A0A101P773_9ACTN</name>
<sequence length="218" mass="23270">MTATAGDLLQRTTGALAPDPTANPVVPLVERGEAPTRTLATLALEQQWVIPADRRSFEHLAQRADPASAAFFTSLATGEELASAHLEAFARACGVREDHSRAYVPLAGCQAYPAYVSWLALNASPADVVLALTANFSAWGGYCARIATGLRTHYGFGDDACAFFDFFAAPAPELERQATEAVQAGLDDGSLDTAGAHTYGVLLQTYESMFWQTVWQPA</sequence>
<gene>
    <name evidence="2" type="ORF">AQI95_15080</name>
</gene>
<organism evidence="2 3">
    <name type="scientific">Streptomyces yokosukanensis</name>
    <dbReference type="NCBI Taxonomy" id="67386"/>
    <lineage>
        <taxon>Bacteria</taxon>
        <taxon>Bacillati</taxon>
        <taxon>Actinomycetota</taxon>
        <taxon>Actinomycetes</taxon>
        <taxon>Kitasatosporales</taxon>
        <taxon>Streptomycetaceae</taxon>
        <taxon>Streptomyces</taxon>
    </lineage>
</organism>
<dbReference type="OrthoDB" id="3467339at2"/>
<comment type="caution">
    <text evidence="2">The sequence shown here is derived from an EMBL/GenBank/DDBJ whole genome shotgun (WGS) entry which is preliminary data.</text>
</comment>
<feature type="region of interest" description="Disordered" evidence="1">
    <location>
        <begin position="1"/>
        <end position="24"/>
    </location>
</feature>
<dbReference type="Proteomes" id="UP000053127">
    <property type="component" value="Unassembled WGS sequence"/>
</dbReference>